<name>A0A3D8QAS5_9EURO</name>
<sequence length="318" mass="35592">MNLATPPVEVDSKGDLVIICSGIPLLVTKSALSLSPRLYELCAIGNDSSLRRGEAQSPQPTQHVPTPIYVAEEPYIFLLFLNVLHHNTNARPRSLDAVAWTSLSALVDKYICRVALLDEGRREWLQPSLQHGLKAEDVWRLLRFAYNLGLQEGMSGVSRTIVQMRSEPFTTWDFAKNNLGDMPRAILDHLDRCQGVLFSRTIQALSSVTTTMAVSRCASAQAYIGKYIQELAAKGILPETRAFREKTYLQVVGEARRIPEEIYINSKCGRNGPECECVKHIGFAQKQHLLRQLARCLDTNNVVLCLRCLGDTECEAHR</sequence>
<dbReference type="OrthoDB" id="5275938at2759"/>
<comment type="caution">
    <text evidence="1">The sequence shown here is derived from an EMBL/GenBank/DDBJ whole genome shotgun (WGS) entry which is preliminary data.</text>
</comment>
<evidence type="ECO:0000313" key="1">
    <source>
        <dbReference type="EMBL" id="RDW58952.1"/>
    </source>
</evidence>
<dbReference type="EMBL" id="PVWQ01000022">
    <property type="protein sequence ID" value="RDW58952.1"/>
    <property type="molecule type" value="Genomic_DNA"/>
</dbReference>
<dbReference type="GeneID" id="38121528"/>
<protein>
    <submittedName>
        <fullName evidence="1">Uncharacterized protein</fullName>
    </submittedName>
</protein>
<dbReference type="Proteomes" id="UP000256690">
    <property type="component" value="Unassembled WGS sequence"/>
</dbReference>
<evidence type="ECO:0000313" key="2">
    <source>
        <dbReference type="Proteomes" id="UP000256690"/>
    </source>
</evidence>
<accession>A0A3D8QAS5</accession>
<proteinExistence type="predicted"/>
<gene>
    <name evidence="1" type="ORF">DSM5745_11158</name>
</gene>
<keyword evidence="2" id="KW-1185">Reference proteome</keyword>
<dbReference type="AlphaFoldDB" id="A0A3D8QAS5"/>
<dbReference type="RefSeq" id="XP_026598249.1">
    <property type="nucleotide sequence ID" value="XM_026753174.1"/>
</dbReference>
<reference evidence="1 2" key="1">
    <citation type="journal article" date="2018" name="IMA Fungus">
        <title>IMA Genome-F 9: Draft genome sequence of Annulohypoxylon stygium, Aspergillus mulundensis, Berkeleyomyces basicola (syn. Thielaviopsis basicola), Ceratocystis smalleyi, two Cercospora beticola strains, Coleophoma cylindrospora, Fusarium fracticaudum, Phialophora cf. hyalina, and Morchella septimelata.</title>
        <authorList>
            <person name="Wingfield B.D."/>
            <person name="Bills G.F."/>
            <person name="Dong Y."/>
            <person name="Huang W."/>
            <person name="Nel W.J."/>
            <person name="Swalarsk-Parry B.S."/>
            <person name="Vaghefi N."/>
            <person name="Wilken P.M."/>
            <person name="An Z."/>
            <person name="de Beer Z.W."/>
            <person name="De Vos L."/>
            <person name="Chen L."/>
            <person name="Duong T.A."/>
            <person name="Gao Y."/>
            <person name="Hammerbacher A."/>
            <person name="Kikkert J.R."/>
            <person name="Li Y."/>
            <person name="Li H."/>
            <person name="Li K."/>
            <person name="Li Q."/>
            <person name="Liu X."/>
            <person name="Ma X."/>
            <person name="Naidoo K."/>
            <person name="Pethybridge S.J."/>
            <person name="Sun J."/>
            <person name="Steenkamp E.T."/>
            <person name="van der Nest M.A."/>
            <person name="van Wyk S."/>
            <person name="Wingfield M.J."/>
            <person name="Xiong C."/>
            <person name="Yue Q."/>
            <person name="Zhang X."/>
        </authorList>
    </citation>
    <scope>NUCLEOTIDE SEQUENCE [LARGE SCALE GENOMIC DNA]</scope>
    <source>
        <strain evidence="1 2">DSM 5745</strain>
    </source>
</reference>
<organism evidence="1 2">
    <name type="scientific">Aspergillus mulundensis</name>
    <dbReference type="NCBI Taxonomy" id="1810919"/>
    <lineage>
        <taxon>Eukaryota</taxon>
        <taxon>Fungi</taxon>
        <taxon>Dikarya</taxon>
        <taxon>Ascomycota</taxon>
        <taxon>Pezizomycotina</taxon>
        <taxon>Eurotiomycetes</taxon>
        <taxon>Eurotiomycetidae</taxon>
        <taxon>Eurotiales</taxon>
        <taxon>Aspergillaceae</taxon>
        <taxon>Aspergillus</taxon>
        <taxon>Aspergillus subgen. Nidulantes</taxon>
    </lineage>
</organism>
<dbReference type="STRING" id="1810919.A0A3D8QAS5"/>